<dbReference type="InterPro" id="IPR007318">
    <property type="entry name" value="Phopholipid_MeTrfase"/>
</dbReference>
<evidence type="ECO:0000256" key="1">
    <source>
        <dbReference type="ARBA" id="ARBA00004127"/>
    </source>
</evidence>
<evidence type="ECO:0000313" key="6">
    <source>
        <dbReference type="EMBL" id="VAX35861.1"/>
    </source>
</evidence>
<evidence type="ECO:0000256" key="2">
    <source>
        <dbReference type="ARBA" id="ARBA00022692"/>
    </source>
</evidence>
<proteinExistence type="predicted"/>
<feature type="transmembrane region" description="Helical" evidence="5">
    <location>
        <begin position="160"/>
        <end position="180"/>
    </location>
</feature>
<comment type="subcellular location">
    <subcellularLocation>
        <location evidence="1">Endomembrane system</location>
        <topology evidence="1">Multi-pass membrane protein</topology>
    </subcellularLocation>
</comment>
<keyword evidence="2 5" id="KW-0812">Transmembrane</keyword>
<dbReference type="Gene3D" id="1.20.120.1630">
    <property type="match status" value="1"/>
</dbReference>
<sequence length="285" mass="31881">MKETAYLLQAALISVWWIGLAISQTFFDAFQFDEIPPTAFWAFFAPDIILIAALSAVRTYRNIPALEYITLGAFGYASLYCGNATFLTNSGYLPTGLMLLGLGYNLFLCFNQSLFRSASTSFSSNVTKTIIQIVCIWILALIVIPYIILDAFQTLAIPHLRITFVFGSFAFICCSVLGLMSSYFMVRDGSGTPLPLDQTNELVVTGPYHYVRNPMAIAGIGQGIAVAMMFQSTPILIYSLLGAVVWHLVVRPIEEQDMVRRFGDAYVEYRQRVSCWIPTFRRRAT</sequence>
<evidence type="ECO:0000256" key="3">
    <source>
        <dbReference type="ARBA" id="ARBA00022989"/>
    </source>
</evidence>
<dbReference type="GO" id="GO:0012505">
    <property type="term" value="C:endomembrane system"/>
    <property type="evidence" value="ECO:0007669"/>
    <property type="project" value="UniProtKB-SubCell"/>
</dbReference>
<dbReference type="AlphaFoldDB" id="A0A3B1DAJ8"/>
<evidence type="ECO:0000256" key="5">
    <source>
        <dbReference type="SAM" id="Phobius"/>
    </source>
</evidence>
<accession>A0A3B1DAJ8</accession>
<feature type="transmembrane region" description="Helical" evidence="5">
    <location>
        <begin position="235"/>
        <end position="253"/>
    </location>
</feature>
<gene>
    <name evidence="6" type="ORF">MNBD_PLANCTO02-3092</name>
</gene>
<feature type="transmembrane region" description="Helical" evidence="5">
    <location>
        <begin position="130"/>
        <end position="148"/>
    </location>
</feature>
<keyword evidence="3 5" id="KW-1133">Transmembrane helix</keyword>
<feature type="transmembrane region" description="Helical" evidence="5">
    <location>
        <begin position="68"/>
        <end position="86"/>
    </location>
</feature>
<name>A0A3B1DAJ8_9ZZZZ</name>
<organism evidence="6">
    <name type="scientific">hydrothermal vent metagenome</name>
    <dbReference type="NCBI Taxonomy" id="652676"/>
    <lineage>
        <taxon>unclassified sequences</taxon>
        <taxon>metagenomes</taxon>
        <taxon>ecological metagenomes</taxon>
    </lineage>
</organism>
<reference evidence="6" key="1">
    <citation type="submission" date="2018-06" db="EMBL/GenBank/DDBJ databases">
        <authorList>
            <person name="Zhirakovskaya E."/>
        </authorList>
    </citation>
    <scope>NUCLEOTIDE SEQUENCE</scope>
</reference>
<dbReference type="EMBL" id="UOGL01000015">
    <property type="protein sequence ID" value="VAX35861.1"/>
    <property type="molecule type" value="Genomic_DNA"/>
</dbReference>
<dbReference type="Pfam" id="PF04191">
    <property type="entry name" value="PEMT"/>
    <property type="match status" value="1"/>
</dbReference>
<feature type="transmembrane region" description="Helical" evidence="5">
    <location>
        <begin position="39"/>
        <end position="56"/>
    </location>
</feature>
<protein>
    <recommendedName>
        <fullName evidence="7">Isoprenylcysteine carboxylmethyltransferase family protein</fullName>
    </recommendedName>
</protein>
<evidence type="ECO:0000256" key="4">
    <source>
        <dbReference type="ARBA" id="ARBA00023136"/>
    </source>
</evidence>
<evidence type="ECO:0008006" key="7">
    <source>
        <dbReference type="Google" id="ProtNLM"/>
    </source>
</evidence>
<keyword evidence="4 5" id="KW-0472">Membrane</keyword>